<reference evidence="8 9" key="1">
    <citation type="submission" date="2024-04" db="EMBL/GenBank/DDBJ databases">
        <title>Novel species of the genus Ideonella isolated from streams.</title>
        <authorList>
            <person name="Lu H."/>
        </authorList>
    </citation>
    <scope>NUCLEOTIDE SEQUENCE [LARGE SCALE GENOMIC DNA]</scope>
    <source>
        <strain evidence="8 9">DXS22W</strain>
    </source>
</reference>
<sequence>MQFLQNLRITQRVLVLALVFGALTLPLATLVIRAEWRDYEATRAERAGVPAVGAVLALIRHTQTHRGLTNGWLGGNEAMGPRREAEAQALDKALAQAQAATAAYATGPLGERRRAVQQQWQALLADVAARKLQPAEAFQRHSDLVALQHRLLTDVADDSTMILDPMPGTYYLITAMVETLPRITELLGQSRAVGALALKRQNLAPAERARLQSALERVAQLQLDYQRDVENLQRHDPATAQALAQPMQAAREAITSAVALVRGQLLDPETLSQPSTAYFDTMTGFIDAQYGFSDKAFARVDAMLQERLAESQRALGLAGSLVVMLVVAATVAVVGINRSIRSGTEAAQAAMQALSRGELDHRVATDRRDELGDLARGIGQAMAQLAGMVAEVKASGVSLGTASAQIASGNADLSARTESAAANLQQAASSLEQLTGTVRQNADNTRQATEMATQASTTAGEGGELMLRVASTMNAISDSSRKIADIIGTIDSIAFQTNILALNAAVEAARAGEQGRGFAVVAAEVRTLAQRSAGAAREIKGLIGHSVETVESGAALVSQARDTMQQIVDRAGQVSSLVGEIGRATAEQATGLGMVNESVSQLDQATQQNAALVEESAAAAANLHDQASRMMGAVSRFRTAHA</sequence>
<dbReference type="SMART" id="SM00283">
    <property type="entry name" value="MA"/>
    <property type="match status" value="1"/>
</dbReference>
<keyword evidence="9" id="KW-1185">Reference proteome</keyword>
<evidence type="ECO:0000259" key="6">
    <source>
        <dbReference type="PROSITE" id="PS50111"/>
    </source>
</evidence>
<dbReference type="EMBL" id="JBBUTH010000009">
    <property type="protein sequence ID" value="MEK8052309.1"/>
    <property type="molecule type" value="Genomic_DNA"/>
</dbReference>
<accession>A0ABU9CNL3</accession>
<feature type="transmembrane region" description="Helical" evidence="5">
    <location>
        <begin position="314"/>
        <end position="336"/>
    </location>
</feature>
<name>A0ABU9CNL3_9BURK</name>
<evidence type="ECO:0000259" key="7">
    <source>
        <dbReference type="PROSITE" id="PS50885"/>
    </source>
</evidence>
<dbReference type="InterPro" id="IPR004089">
    <property type="entry name" value="MCPsignal_dom"/>
</dbReference>
<dbReference type="Gene3D" id="1.10.287.950">
    <property type="entry name" value="Methyl-accepting chemotaxis protein"/>
    <property type="match status" value="1"/>
</dbReference>
<keyword evidence="5" id="KW-0472">Membrane</keyword>
<dbReference type="Proteomes" id="UP001365405">
    <property type="component" value="Unassembled WGS sequence"/>
</dbReference>
<dbReference type="Pfam" id="PF08376">
    <property type="entry name" value="NIT"/>
    <property type="match status" value="1"/>
</dbReference>
<keyword evidence="5" id="KW-0812">Transmembrane</keyword>
<comment type="caution">
    <text evidence="8">The sequence shown here is derived from an EMBL/GenBank/DDBJ whole genome shotgun (WGS) entry which is preliminary data.</text>
</comment>
<organism evidence="8 9">
    <name type="scientific">Pseudaquabacterium inlustre</name>
    <dbReference type="NCBI Taxonomy" id="2984192"/>
    <lineage>
        <taxon>Bacteria</taxon>
        <taxon>Pseudomonadati</taxon>
        <taxon>Pseudomonadota</taxon>
        <taxon>Betaproteobacteria</taxon>
        <taxon>Burkholderiales</taxon>
        <taxon>Sphaerotilaceae</taxon>
        <taxon>Pseudaquabacterium</taxon>
    </lineage>
</organism>
<keyword evidence="1" id="KW-0488">Methylation</keyword>
<keyword evidence="3" id="KW-0807">Transducer</keyword>
<dbReference type="Pfam" id="PF00015">
    <property type="entry name" value="MCPsignal"/>
    <property type="match status" value="1"/>
</dbReference>
<dbReference type="PANTHER" id="PTHR43531">
    <property type="entry name" value="PROTEIN ICFG"/>
    <property type="match status" value="1"/>
</dbReference>
<dbReference type="Pfam" id="PF00672">
    <property type="entry name" value="HAMP"/>
    <property type="match status" value="1"/>
</dbReference>
<feature type="domain" description="Methyl-accepting transducer" evidence="6">
    <location>
        <begin position="395"/>
        <end position="624"/>
    </location>
</feature>
<evidence type="ECO:0000256" key="3">
    <source>
        <dbReference type="PROSITE-ProRule" id="PRU00284"/>
    </source>
</evidence>
<evidence type="ECO:0000256" key="2">
    <source>
        <dbReference type="ARBA" id="ARBA00029447"/>
    </source>
</evidence>
<dbReference type="PROSITE" id="PS50885">
    <property type="entry name" value="HAMP"/>
    <property type="match status" value="1"/>
</dbReference>
<evidence type="ECO:0000256" key="5">
    <source>
        <dbReference type="SAM" id="Phobius"/>
    </source>
</evidence>
<comment type="similarity">
    <text evidence="2">Belongs to the methyl-accepting chemotaxis (MCP) protein family.</text>
</comment>
<evidence type="ECO:0000313" key="9">
    <source>
        <dbReference type="Proteomes" id="UP001365405"/>
    </source>
</evidence>
<dbReference type="InterPro" id="IPR051310">
    <property type="entry name" value="MCP_chemotaxis"/>
</dbReference>
<dbReference type="PANTHER" id="PTHR43531:SF14">
    <property type="entry name" value="METHYL-ACCEPTING CHEMOTAXIS PROTEIN I-RELATED"/>
    <property type="match status" value="1"/>
</dbReference>
<evidence type="ECO:0000256" key="4">
    <source>
        <dbReference type="SAM" id="Coils"/>
    </source>
</evidence>
<keyword evidence="5" id="KW-1133">Transmembrane helix</keyword>
<evidence type="ECO:0000256" key="1">
    <source>
        <dbReference type="ARBA" id="ARBA00022481"/>
    </source>
</evidence>
<dbReference type="SUPFAM" id="SSF58104">
    <property type="entry name" value="Methyl-accepting chemotaxis protein (MCP) signaling domain"/>
    <property type="match status" value="1"/>
</dbReference>
<feature type="domain" description="HAMP" evidence="7">
    <location>
        <begin position="338"/>
        <end position="390"/>
    </location>
</feature>
<evidence type="ECO:0000313" key="8">
    <source>
        <dbReference type="EMBL" id="MEK8052309.1"/>
    </source>
</evidence>
<dbReference type="PROSITE" id="PS50111">
    <property type="entry name" value="CHEMOTAXIS_TRANSDUC_2"/>
    <property type="match status" value="1"/>
</dbReference>
<keyword evidence="4" id="KW-0175">Coiled coil</keyword>
<gene>
    <name evidence="8" type="ORF">AACH10_18805</name>
</gene>
<proteinExistence type="inferred from homology"/>
<dbReference type="CDD" id="cd06225">
    <property type="entry name" value="HAMP"/>
    <property type="match status" value="1"/>
</dbReference>
<protein>
    <submittedName>
        <fullName evidence="8">Methyl-accepting chemotaxis protein</fullName>
    </submittedName>
</protein>
<dbReference type="CDD" id="cd11386">
    <property type="entry name" value="MCP_signal"/>
    <property type="match status" value="1"/>
</dbReference>
<dbReference type="InterPro" id="IPR013587">
    <property type="entry name" value="Nitrate/nitrite_sensing"/>
</dbReference>
<dbReference type="InterPro" id="IPR003660">
    <property type="entry name" value="HAMP_dom"/>
</dbReference>
<dbReference type="RefSeq" id="WP_341412021.1">
    <property type="nucleotide sequence ID" value="NZ_JBBUTH010000009.1"/>
</dbReference>
<dbReference type="SMART" id="SM00304">
    <property type="entry name" value="HAMP"/>
    <property type="match status" value="1"/>
</dbReference>
<feature type="coiled-coil region" evidence="4">
    <location>
        <begin position="595"/>
        <end position="622"/>
    </location>
</feature>